<accession>A0AAV3PMA9</accession>
<dbReference type="Proteomes" id="UP001454036">
    <property type="component" value="Unassembled WGS sequence"/>
</dbReference>
<evidence type="ECO:0000313" key="1">
    <source>
        <dbReference type="EMBL" id="GAA0152248.1"/>
    </source>
</evidence>
<organism evidence="1 2">
    <name type="scientific">Lithospermum erythrorhizon</name>
    <name type="common">Purple gromwell</name>
    <name type="synonym">Lithospermum officinale var. erythrorhizon</name>
    <dbReference type="NCBI Taxonomy" id="34254"/>
    <lineage>
        <taxon>Eukaryota</taxon>
        <taxon>Viridiplantae</taxon>
        <taxon>Streptophyta</taxon>
        <taxon>Embryophyta</taxon>
        <taxon>Tracheophyta</taxon>
        <taxon>Spermatophyta</taxon>
        <taxon>Magnoliopsida</taxon>
        <taxon>eudicotyledons</taxon>
        <taxon>Gunneridae</taxon>
        <taxon>Pentapetalae</taxon>
        <taxon>asterids</taxon>
        <taxon>lamiids</taxon>
        <taxon>Boraginales</taxon>
        <taxon>Boraginaceae</taxon>
        <taxon>Boraginoideae</taxon>
        <taxon>Lithospermeae</taxon>
        <taxon>Lithospermum</taxon>
    </lineage>
</organism>
<proteinExistence type="predicted"/>
<dbReference type="AlphaFoldDB" id="A0AAV3PMA9"/>
<gene>
    <name evidence="1" type="ORF">LIER_37455</name>
</gene>
<evidence type="ECO:0000313" key="2">
    <source>
        <dbReference type="Proteomes" id="UP001454036"/>
    </source>
</evidence>
<keyword evidence="2" id="KW-1185">Reference proteome</keyword>
<protein>
    <submittedName>
        <fullName evidence="1">Uncharacterized protein</fullName>
    </submittedName>
</protein>
<comment type="caution">
    <text evidence="1">The sequence shown here is derived from an EMBL/GenBank/DDBJ whole genome shotgun (WGS) entry which is preliminary data.</text>
</comment>
<dbReference type="EMBL" id="BAABME010018015">
    <property type="protein sequence ID" value="GAA0152248.1"/>
    <property type="molecule type" value="Genomic_DNA"/>
</dbReference>
<name>A0AAV3PMA9_LITER</name>
<reference evidence="1 2" key="1">
    <citation type="submission" date="2024-01" db="EMBL/GenBank/DDBJ databases">
        <title>The complete chloroplast genome sequence of Lithospermum erythrorhizon: insights into the phylogenetic relationship among Boraginaceae species and the maternal lineages of purple gromwells.</title>
        <authorList>
            <person name="Okada T."/>
            <person name="Watanabe K."/>
        </authorList>
    </citation>
    <scope>NUCLEOTIDE SEQUENCE [LARGE SCALE GENOMIC DNA]</scope>
</reference>
<sequence>MIQNLQHGKTAEDENKTSFELNDLKINIVNEYESLIMTISYETYYDDNLVSPDKCRPDSLEGAIEDDFLFDPGLQRSSSKSRNFLFSTGYPQRRRFWKTTHFLLQKWQWRRL</sequence>